<evidence type="ECO:0000256" key="1">
    <source>
        <dbReference type="SAM" id="MobiDB-lite"/>
    </source>
</evidence>
<evidence type="ECO:0000259" key="2">
    <source>
        <dbReference type="Pfam" id="PF00326"/>
    </source>
</evidence>
<dbReference type="RefSeq" id="WP_171226977.1">
    <property type="nucleotide sequence ID" value="NZ_CP053085.1"/>
</dbReference>
<accession>A0A6M4IXB3</accession>
<reference evidence="4 5" key="1">
    <citation type="submission" date="2020-05" db="EMBL/GenBank/DDBJ databases">
        <title>Complete genome sequence of Gemmatimonas greenlandica TET16.</title>
        <authorList>
            <person name="Zeng Y."/>
        </authorList>
    </citation>
    <scope>NUCLEOTIDE SEQUENCE [LARGE SCALE GENOMIC DNA]</scope>
    <source>
        <strain evidence="4 5">TET16</strain>
    </source>
</reference>
<dbReference type="SUPFAM" id="SSF82171">
    <property type="entry name" value="DPP6 N-terminal domain-like"/>
    <property type="match status" value="1"/>
</dbReference>
<dbReference type="PANTHER" id="PTHR11731:SF118">
    <property type="entry name" value="BLR1971 PROTEIN"/>
    <property type="match status" value="1"/>
</dbReference>
<dbReference type="Pfam" id="PF00930">
    <property type="entry name" value="DPPIV_N"/>
    <property type="match status" value="1"/>
</dbReference>
<dbReference type="KEGG" id="ggr:HKW67_19490"/>
<evidence type="ECO:0000313" key="4">
    <source>
        <dbReference type="EMBL" id="QJR37542.1"/>
    </source>
</evidence>
<dbReference type="InterPro" id="IPR002469">
    <property type="entry name" value="Peptidase_S9B_N"/>
</dbReference>
<dbReference type="SUPFAM" id="SSF53474">
    <property type="entry name" value="alpha/beta-Hydrolases"/>
    <property type="match status" value="1"/>
</dbReference>
<evidence type="ECO:0000313" key="5">
    <source>
        <dbReference type="Proteomes" id="UP000500938"/>
    </source>
</evidence>
<evidence type="ECO:0000259" key="3">
    <source>
        <dbReference type="Pfam" id="PF00930"/>
    </source>
</evidence>
<dbReference type="InterPro" id="IPR050278">
    <property type="entry name" value="Serine_Prot_S9B/DPPIV"/>
</dbReference>
<dbReference type="Pfam" id="PF00326">
    <property type="entry name" value="Peptidase_S9"/>
    <property type="match status" value="1"/>
</dbReference>
<dbReference type="EMBL" id="CP053085">
    <property type="protein sequence ID" value="QJR37542.1"/>
    <property type="molecule type" value="Genomic_DNA"/>
</dbReference>
<dbReference type="InterPro" id="IPR001375">
    <property type="entry name" value="Peptidase_S9_cat"/>
</dbReference>
<organism evidence="4 5">
    <name type="scientific">Gemmatimonas groenlandica</name>
    <dbReference type="NCBI Taxonomy" id="2732249"/>
    <lineage>
        <taxon>Bacteria</taxon>
        <taxon>Pseudomonadati</taxon>
        <taxon>Gemmatimonadota</taxon>
        <taxon>Gemmatimonadia</taxon>
        <taxon>Gemmatimonadales</taxon>
        <taxon>Gemmatimonadaceae</taxon>
        <taxon>Gemmatimonas</taxon>
    </lineage>
</organism>
<feature type="region of interest" description="Disordered" evidence="1">
    <location>
        <begin position="166"/>
        <end position="202"/>
    </location>
</feature>
<name>A0A6M4IXB3_9BACT</name>
<feature type="domain" description="Peptidase S9 prolyl oligopeptidase catalytic" evidence="2">
    <location>
        <begin position="618"/>
        <end position="809"/>
    </location>
</feature>
<feature type="domain" description="Dipeptidylpeptidase IV N-terminal" evidence="3">
    <location>
        <begin position="253"/>
        <end position="533"/>
    </location>
</feature>
<dbReference type="GO" id="GO:0008236">
    <property type="term" value="F:serine-type peptidase activity"/>
    <property type="evidence" value="ECO:0007669"/>
    <property type="project" value="InterPro"/>
</dbReference>
<proteinExistence type="predicted"/>
<dbReference type="Gene3D" id="2.140.10.30">
    <property type="entry name" value="Dipeptidylpeptidase IV, N-terminal domain"/>
    <property type="match status" value="1"/>
</dbReference>
<gene>
    <name evidence="4" type="ORF">HKW67_19490</name>
</gene>
<feature type="compositionally biased region" description="Low complexity" evidence="1">
    <location>
        <begin position="171"/>
        <end position="191"/>
    </location>
</feature>
<dbReference type="InterPro" id="IPR029058">
    <property type="entry name" value="AB_hydrolase_fold"/>
</dbReference>
<dbReference type="GO" id="GO:0006508">
    <property type="term" value="P:proteolysis"/>
    <property type="evidence" value="ECO:0007669"/>
    <property type="project" value="InterPro"/>
</dbReference>
<keyword evidence="5" id="KW-1185">Reference proteome</keyword>
<dbReference type="AlphaFoldDB" id="A0A6M4IXB3"/>
<protein>
    <submittedName>
        <fullName evidence="4">Prolyl oligopeptidase family serine peptidase</fullName>
    </submittedName>
</protein>
<dbReference type="Gene3D" id="3.40.50.1820">
    <property type="entry name" value="alpha/beta hydrolase"/>
    <property type="match status" value="1"/>
</dbReference>
<dbReference type="PANTHER" id="PTHR11731">
    <property type="entry name" value="PROTEASE FAMILY S9B,C DIPEPTIDYL-PEPTIDASE IV-RELATED"/>
    <property type="match status" value="1"/>
</dbReference>
<sequence>MTLHHHASRAIHHAKLLSTLTVAWSVALSVELSVTPRVVSAQGTLADYRRAAAINQRFANLTTGITSGLSWVGRTNQAVYRVSVPGGNRFVKVDADQWSKQPAFDHAAVAAGLSVASGQRYTDITLPFPSVVFVENGLAIEGNASGGRYRCAVNGGACARIGDATPAEGSAAPNGGDRGAAARGGAARCGGAAPGQGQGQPAENVGVYSPDCRLVAFVQNYNIAIRNAPVPNAAPNGMPNYTLLSTDGSEGDAYVQNSIVWSPDSRKLVAYRQVPGYNRMVTFVRSSPTDQLQPKTENTRSLGGFASNYAKPGDVLATNQPSIFDVETKRQIVIDRALFPNPYAISRPVWRKDNGAYAFHYNQRGHMTYRVLEVNANTGAVRPMIDEVTKSFFMYSDAGHNFIHDLGSNCRLAQGGGACSSYTGDDLLWVSERDGWNHLYLMDGRTGRVKNQITKGDWVMRGVDSVDVANRQIYFRASGMNQGQDPYFVHFYRINFDGTGLVAYTEANGMHAISWSPDRTFYIDTYSRVDMPPVVELKRATDRRTLVLEQGDMSAAVKAGFRAPEVFVAKGRDGTTDIWGFIVRPVTFDAKKKYPVIEQIYAGPHDNHVPKSWGGGQNLTATAELGFVLAQVDGMGTSNRSKRFHDVAWKNLKDAGFPDRILWHKAINQKYAWYDTDRVGIYGTSAGGQNAAGAVFFFPEFYDVAVANSGCHDNRMDKIWWNEAWMGEMGAHYDSNSNVGAAKNLKGHLYLTVGELDTNVDPSSTLQVADALIRAGKDFDLLVVPNGGHGATGAQGTRKRNDFFVRWLLGVTPPDWNSGITAAEPTPVGAAQGSRGDFEFPSDELPEDGFFARDPSFSSARAWWF</sequence>
<dbReference type="Proteomes" id="UP000500938">
    <property type="component" value="Chromosome"/>
</dbReference>